<dbReference type="InterPro" id="IPR053206">
    <property type="entry name" value="Dimeric_xanthone_biosynth"/>
</dbReference>
<feature type="domain" description="Hemerythrin-like" evidence="1">
    <location>
        <begin position="37"/>
        <end position="171"/>
    </location>
</feature>
<protein>
    <recommendedName>
        <fullName evidence="1">Hemerythrin-like domain-containing protein</fullName>
    </recommendedName>
</protein>
<reference evidence="2 3" key="1">
    <citation type="submission" date="2024-02" db="EMBL/GenBank/DDBJ databases">
        <title>De novo assembly and annotation of 12 fungi associated with fruit tree decline syndrome in Ontario, Canada.</title>
        <authorList>
            <person name="Sulman M."/>
            <person name="Ellouze W."/>
            <person name="Ilyukhin E."/>
        </authorList>
    </citation>
    <scope>NUCLEOTIDE SEQUENCE [LARGE SCALE GENOMIC DNA]</scope>
    <source>
        <strain evidence="2 3">M11/M66-122</strain>
    </source>
</reference>
<name>A0AAN9UMW5_9PEZI</name>
<evidence type="ECO:0000313" key="2">
    <source>
        <dbReference type="EMBL" id="KAK7750433.1"/>
    </source>
</evidence>
<dbReference type="EMBL" id="JAKJXP020000064">
    <property type="protein sequence ID" value="KAK7750433.1"/>
    <property type="molecule type" value="Genomic_DNA"/>
</dbReference>
<gene>
    <name evidence="2" type="ORF">SLS62_007622</name>
</gene>
<evidence type="ECO:0000313" key="3">
    <source>
        <dbReference type="Proteomes" id="UP001320420"/>
    </source>
</evidence>
<organism evidence="2 3">
    <name type="scientific">Diatrype stigma</name>
    <dbReference type="NCBI Taxonomy" id="117547"/>
    <lineage>
        <taxon>Eukaryota</taxon>
        <taxon>Fungi</taxon>
        <taxon>Dikarya</taxon>
        <taxon>Ascomycota</taxon>
        <taxon>Pezizomycotina</taxon>
        <taxon>Sordariomycetes</taxon>
        <taxon>Xylariomycetidae</taxon>
        <taxon>Xylariales</taxon>
        <taxon>Diatrypaceae</taxon>
        <taxon>Diatrype</taxon>
    </lineage>
</organism>
<sequence>MTTKPSNAPWADEPFKLIATPSKRLDDSHASVYCASEMAHAHNIIIRGLNAIIQQAPHVRDSADQNYNAQDVADLLAYVQSWTKVIDHHHSVEESTMFPALNKFSGNPDLMNEACHQHGLFHAGLEQLLAYASTTEPEHYRWAGEGGMKAIIDSFSKDLTDHLYAEIDQFLQMDNLGSAGLRETWEQAEAVAKRAGSLGMLYDVFPFVLGCADKTYEGGTEFPPLPAVLPYLVKYVFAARNGAWRFNPCDWWGQPRPLAFGPE</sequence>
<dbReference type="Pfam" id="PF01814">
    <property type="entry name" value="Hemerythrin"/>
    <property type="match status" value="1"/>
</dbReference>
<dbReference type="CDD" id="cd12108">
    <property type="entry name" value="Hr-like"/>
    <property type="match status" value="1"/>
</dbReference>
<evidence type="ECO:0000259" key="1">
    <source>
        <dbReference type="Pfam" id="PF01814"/>
    </source>
</evidence>
<dbReference type="Gene3D" id="1.20.120.520">
    <property type="entry name" value="nmb1532 protein domain like"/>
    <property type="match status" value="1"/>
</dbReference>
<comment type="caution">
    <text evidence="2">The sequence shown here is derived from an EMBL/GenBank/DDBJ whole genome shotgun (WGS) entry which is preliminary data.</text>
</comment>
<keyword evidence="3" id="KW-1185">Reference proteome</keyword>
<dbReference type="PANTHER" id="PTHR38048">
    <property type="entry name" value="EXPRESSED PROTEIN"/>
    <property type="match status" value="1"/>
</dbReference>
<dbReference type="PANTHER" id="PTHR38048:SF2">
    <property type="entry name" value="HEMERYTHRIN-LIKE DOMAIN-CONTAINING PROTEIN"/>
    <property type="match status" value="1"/>
</dbReference>
<dbReference type="Proteomes" id="UP001320420">
    <property type="component" value="Unassembled WGS sequence"/>
</dbReference>
<dbReference type="InterPro" id="IPR012312">
    <property type="entry name" value="Hemerythrin-like"/>
</dbReference>
<accession>A0AAN9UMW5</accession>
<dbReference type="AlphaFoldDB" id="A0AAN9UMW5"/>
<proteinExistence type="predicted"/>